<feature type="transmembrane region" description="Helical" evidence="7">
    <location>
        <begin position="204"/>
        <end position="223"/>
    </location>
</feature>
<evidence type="ECO:0000256" key="4">
    <source>
        <dbReference type="ARBA" id="ARBA00022989"/>
    </source>
</evidence>
<proteinExistence type="inferred from homology"/>
<evidence type="ECO:0000313" key="10">
    <source>
        <dbReference type="Proteomes" id="UP000001880"/>
    </source>
</evidence>
<gene>
    <name evidence="9" type="ordered locus">Hoch_2704</name>
</gene>
<dbReference type="GO" id="GO:0019646">
    <property type="term" value="P:aerobic electron transport chain"/>
    <property type="evidence" value="ECO:0007669"/>
    <property type="project" value="InterPro"/>
</dbReference>
<evidence type="ECO:0000259" key="8">
    <source>
        <dbReference type="PROSITE" id="PS50253"/>
    </source>
</evidence>
<feature type="domain" description="Heme-copper oxidase subunit III family profile" evidence="8">
    <location>
        <begin position="35"/>
        <end position="224"/>
    </location>
</feature>
<reference evidence="9 10" key="1">
    <citation type="journal article" date="2010" name="Stand. Genomic Sci.">
        <title>Complete genome sequence of Haliangium ochraceum type strain (SMP-2).</title>
        <authorList>
            <consortium name="US DOE Joint Genome Institute (JGI-PGF)"/>
            <person name="Ivanova N."/>
            <person name="Daum C."/>
            <person name="Lang E."/>
            <person name="Abt B."/>
            <person name="Kopitz M."/>
            <person name="Saunders E."/>
            <person name="Lapidus A."/>
            <person name="Lucas S."/>
            <person name="Glavina Del Rio T."/>
            <person name="Nolan M."/>
            <person name="Tice H."/>
            <person name="Copeland A."/>
            <person name="Cheng J.F."/>
            <person name="Chen F."/>
            <person name="Bruce D."/>
            <person name="Goodwin L."/>
            <person name="Pitluck S."/>
            <person name="Mavromatis K."/>
            <person name="Pati A."/>
            <person name="Mikhailova N."/>
            <person name="Chen A."/>
            <person name="Palaniappan K."/>
            <person name="Land M."/>
            <person name="Hauser L."/>
            <person name="Chang Y.J."/>
            <person name="Jeffries C.D."/>
            <person name="Detter J.C."/>
            <person name="Brettin T."/>
            <person name="Rohde M."/>
            <person name="Goker M."/>
            <person name="Bristow J."/>
            <person name="Markowitz V."/>
            <person name="Eisen J.A."/>
            <person name="Hugenholtz P."/>
            <person name="Kyrpides N.C."/>
            <person name="Klenk H.P."/>
        </authorList>
    </citation>
    <scope>NUCLEOTIDE SEQUENCE [LARGE SCALE GENOMIC DNA]</scope>
    <source>
        <strain evidence="10">DSM 14365 / CIP 107738 / JCM 11303 / AJ 13395 / SMP-2</strain>
    </source>
</reference>
<dbReference type="eggNOG" id="COG1845">
    <property type="taxonomic scope" value="Bacteria"/>
</dbReference>
<comment type="similarity">
    <text evidence="2 6">Belongs to the cytochrome c oxidase subunit 3 family.</text>
</comment>
<feature type="transmembrane region" description="Helical" evidence="7">
    <location>
        <begin position="79"/>
        <end position="100"/>
    </location>
</feature>
<dbReference type="PANTHER" id="PTHR11403">
    <property type="entry name" value="CYTOCHROME C OXIDASE SUBUNIT III"/>
    <property type="match status" value="1"/>
</dbReference>
<sequence length="224" mass="24405">MSTAEQRAHSAAPAVAEPAVAEHFQDLAQQHQAARLGMWVFLASETLLFAALFGLYVAYRVSYGDAFVRASHENDMLLGTVNTAILITSSLCAAWAVAALRGDRARTAALSLGATVVLGAAFLGLKLLEYRDHFAHGIYPGRAYEFAELPGAGARLFFTLYYALTGLHALHVVAGMVLLALLARATWRGRYSSRDHVAVENGALYWHLVDVVWIFLWPLLYLAG</sequence>
<dbReference type="InterPro" id="IPR035973">
    <property type="entry name" value="Cyt_c_oxidase_su3-like_sf"/>
</dbReference>
<evidence type="ECO:0000256" key="3">
    <source>
        <dbReference type="ARBA" id="ARBA00022692"/>
    </source>
</evidence>
<dbReference type="HOGENOM" id="CLU_044071_1_0_7"/>
<feature type="transmembrane region" description="Helical" evidence="7">
    <location>
        <begin position="36"/>
        <end position="59"/>
    </location>
</feature>
<dbReference type="AlphaFoldDB" id="D0LN56"/>
<name>D0LN56_HALO1</name>
<dbReference type="KEGG" id="hoh:Hoch_2704"/>
<evidence type="ECO:0000256" key="2">
    <source>
        <dbReference type="ARBA" id="ARBA00010581"/>
    </source>
</evidence>
<evidence type="ECO:0000256" key="6">
    <source>
        <dbReference type="RuleBase" id="RU003376"/>
    </source>
</evidence>
<dbReference type="Pfam" id="PF00510">
    <property type="entry name" value="COX3"/>
    <property type="match status" value="1"/>
</dbReference>
<dbReference type="Gene3D" id="1.20.120.80">
    <property type="entry name" value="Cytochrome c oxidase, subunit III, four-helix bundle"/>
    <property type="match status" value="1"/>
</dbReference>
<dbReference type="GO" id="GO:0004129">
    <property type="term" value="F:cytochrome-c oxidase activity"/>
    <property type="evidence" value="ECO:0007669"/>
    <property type="project" value="InterPro"/>
</dbReference>
<dbReference type="STRING" id="502025.Hoch_2704"/>
<keyword evidence="10" id="KW-1185">Reference proteome</keyword>
<dbReference type="InterPro" id="IPR013833">
    <property type="entry name" value="Cyt_c_oxidase_su3_a-hlx"/>
</dbReference>
<keyword evidence="5 7" id="KW-0472">Membrane</keyword>
<evidence type="ECO:0000313" key="9">
    <source>
        <dbReference type="EMBL" id="ACY15233.1"/>
    </source>
</evidence>
<evidence type="ECO:0000256" key="7">
    <source>
        <dbReference type="SAM" id="Phobius"/>
    </source>
</evidence>
<feature type="transmembrane region" description="Helical" evidence="7">
    <location>
        <begin position="160"/>
        <end position="183"/>
    </location>
</feature>
<dbReference type="CDD" id="cd02862">
    <property type="entry name" value="NorE_like"/>
    <property type="match status" value="1"/>
</dbReference>
<dbReference type="GO" id="GO:0005886">
    <property type="term" value="C:plasma membrane"/>
    <property type="evidence" value="ECO:0007669"/>
    <property type="project" value="UniProtKB-SubCell"/>
</dbReference>
<dbReference type="InterPro" id="IPR000298">
    <property type="entry name" value="Cyt_c_oxidase-like_su3"/>
</dbReference>
<evidence type="ECO:0000256" key="5">
    <source>
        <dbReference type="ARBA" id="ARBA00023136"/>
    </source>
</evidence>
<dbReference type="EMBL" id="CP001804">
    <property type="protein sequence ID" value="ACY15233.1"/>
    <property type="molecule type" value="Genomic_DNA"/>
</dbReference>
<evidence type="ECO:0000256" key="1">
    <source>
        <dbReference type="ARBA" id="ARBA00004141"/>
    </source>
</evidence>
<dbReference type="PANTHER" id="PTHR11403:SF6">
    <property type="entry name" value="NITRIC OXIDE REDUCTASE SUBUNIT E"/>
    <property type="match status" value="1"/>
</dbReference>
<comment type="subcellular location">
    <subcellularLocation>
        <location evidence="6">Cell membrane</location>
        <topology evidence="6">Multi-pass membrane protein</topology>
    </subcellularLocation>
    <subcellularLocation>
        <location evidence="1">Membrane</location>
        <topology evidence="1">Multi-pass membrane protein</topology>
    </subcellularLocation>
</comment>
<accession>D0LN56</accession>
<keyword evidence="4 7" id="KW-1133">Transmembrane helix</keyword>
<keyword evidence="3 6" id="KW-0812">Transmembrane</keyword>
<dbReference type="InterPro" id="IPR024791">
    <property type="entry name" value="Cyt_c/ubiquinol_Oxase_su3"/>
</dbReference>
<organism evidence="9 10">
    <name type="scientific">Haliangium ochraceum (strain DSM 14365 / JCM 11303 / SMP-2)</name>
    <dbReference type="NCBI Taxonomy" id="502025"/>
    <lineage>
        <taxon>Bacteria</taxon>
        <taxon>Pseudomonadati</taxon>
        <taxon>Myxococcota</taxon>
        <taxon>Polyangia</taxon>
        <taxon>Haliangiales</taxon>
        <taxon>Kofleriaceae</taxon>
        <taxon>Haliangium</taxon>
    </lineage>
</organism>
<protein>
    <submittedName>
        <fullName evidence="9">Cytochrome c oxidase subunit III</fullName>
    </submittedName>
</protein>
<dbReference type="Proteomes" id="UP000001880">
    <property type="component" value="Chromosome"/>
</dbReference>
<dbReference type="PROSITE" id="PS50253">
    <property type="entry name" value="COX3"/>
    <property type="match status" value="1"/>
</dbReference>
<dbReference type="SUPFAM" id="SSF81452">
    <property type="entry name" value="Cytochrome c oxidase subunit III-like"/>
    <property type="match status" value="1"/>
</dbReference>
<feature type="transmembrane region" description="Helical" evidence="7">
    <location>
        <begin position="107"/>
        <end position="125"/>
    </location>
</feature>
<dbReference type="RefSeq" id="WP_012827841.1">
    <property type="nucleotide sequence ID" value="NC_013440.1"/>
</dbReference>